<comment type="subcellular location">
    <subcellularLocation>
        <location evidence="1">Membrane</location>
        <topology evidence="1">Single-pass type II membrane protein</topology>
    </subcellularLocation>
</comment>
<dbReference type="GO" id="GO:0000033">
    <property type="term" value="F:alpha-1,3-mannosyltransferase activity"/>
    <property type="evidence" value="ECO:0007669"/>
    <property type="project" value="TreeGrafter"/>
</dbReference>
<evidence type="ECO:0000256" key="8">
    <source>
        <dbReference type="ARBA" id="ARBA00023136"/>
    </source>
</evidence>
<evidence type="ECO:0000256" key="9">
    <source>
        <dbReference type="ARBA" id="ARBA00023180"/>
    </source>
</evidence>
<evidence type="ECO:0000256" key="7">
    <source>
        <dbReference type="ARBA" id="ARBA00022989"/>
    </source>
</evidence>
<comment type="similarity">
    <text evidence="2">Belongs to the MNN1/MNT family.</text>
</comment>
<name>A0A814TLI6_9BILA</name>
<dbReference type="PANTHER" id="PTHR31392:SF1">
    <property type="entry name" value="ALPHA-1,3-MANNOSYLTRANSFERASE MNN1-RELATED"/>
    <property type="match status" value="1"/>
</dbReference>
<organism evidence="11 13">
    <name type="scientific">Didymodactylos carnosus</name>
    <dbReference type="NCBI Taxonomy" id="1234261"/>
    <lineage>
        <taxon>Eukaryota</taxon>
        <taxon>Metazoa</taxon>
        <taxon>Spiralia</taxon>
        <taxon>Gnathifera</taxon>
        <taxon>Rotifera</taxon>
        <taxon>Eurotatoria</taxon>
        <taxon>Bdelloidea</taxon>
        <taxon>Philodinida</taxon>
        <taxon>Philodinidae</taxon>
        <taxon>Didymodactylos</taxon>
    </lineage>
</organism>
<keyword evidence="9" id="KW-0325">Glycoprotein</keyword>
<dbReference type="OrthoDB" id="9983956at2759"/>
<keyword evidence="6" id="KW-0735">Signal-anchor</keyword>
<keyword evidence="4" id="KW-0808">Transferase</keyword>
<dbReference type="EMBL" id="CAJNOQ010007271">
    <property type="protein sequence ID" value="CAF1162979.1"/>
    <property type="molecule type" value="Genomic_DNA"/>
</dbReference>
<reference evidence="11" key="1">
    <citation type="submission" date="2021-02" db="EMBL/GenBank/DDBJ databases">
        <authorList>
            <person name="Nowell W R."/>
        </authorList>
    </citation>
    <scope>NUCLEOTIDE SEQUENCE</scope>
</reference>
<keyword evidence="5 10" id="KW-0812">Transmembrane</keyword>
<dbReference type="InterPro" id="IPR029044">
    <property type="entry name" value="Nucleotide-diphossugar_trans"/>
</dbReference>
<evidence type="ECO:0000256" key="2">
    <source>
        <dbReference type="ARBA" id="ARBA00009105"/>
    </source>
</evidence>
<sequence length="433" mass="50091">MYGSGRVLNKLTCIALTIIIISCYCLINLNSRIYTDPSIDYIINNGQFKNYAEISLPFDSLRNLTIYLRLYRDLKKLSKTDKNEFITKFERDTFPWLNGTSMSNFRGEKMSKGIVVCMSDKYMKVGLPVLLSLKDVKNNLPIEIMYYGENDLSVKNRQKLLQISNVIRLIDLSTIFYNVSLAGFAIKPFAILASTFQHVLLMDSDVYFLQSPAKLFVDDDYIQENVMLFSDRTMGKNKTRTTWVNSILPPPFSKTFNESRMVRGLSEHEIESGVVLINKGNDDVLLGLLVICILNVPPYSIYNYVHGDKETYWLGLEMIQKTFYLEQRTGCIGGLVNDDVCGHIIHGDKNEQPLWWNGALLQSKFSRLILLKFTHYAWERRDRYYLWKTPCINVNKTEHITLDQRQTKLIHMYKETLKNVCREMAAEGESCLP</sequence>
<evidence type="ECO:0008006" key="14">
    <source>
        <dbReference type="Google" id="ProtNLM"/>
    </source>
</evidence>
<dbReference type="AlphaFoldDB" id="A0A814TLI6"/>
<keyword evidence="8 10" id="KW-0472">Membrane</keyword>
<evidence type="ECO:0000256" key="3">
    <source>
        <dbReference type="ARBA" id="ARBA00022676"/>
    </source>
</evidence>
<dbReference type="Gene3D" id="3.90.550.10">
    <property type="entry name" value="Spore Coat Polysaccharide Biosynthesis Protein SpsA, Chain A"/>
    <property type="match status" value="1"/>
</dbReference>
<dbReference type="Pfam" id="PF11051">
    <property type="entry name" value="Mannosyl_trans3"/>
    <property type="match status" value="1"/>
</dbReference>
<evidence type="ECO:0000313" key="11">
    <source>
        <dbReference type="EMBL" id="CAF1162979.1"/>
    </source>
</evidence>
<gene>
    <name evidence="11" type="ORF">GPM918_LOCUS21776</name>
    <name evidence="12" type="ORF">SRO942_LOCUS21774</name>
</gene>
<accession>A0A814TLI6</accession>
<keyword evidence="3" id="KW-0328">Glycosyltransferase</keyword>
<keyword evidence="13" id="KW-1185">Reference proteome</keyword>
<dbReference type="PROSITE" id="PS51257">
    <property type="entry name" value="PROKAR_LIPOPROTEIN"/>
    <property type="match status" value="1"/>
</dbReference>
<dbReference type="GO" id="GO:0005794">
    <property type="term" value="C:Golgi apparatus"/>
    <property type="evidence" value="ECO:0007669"/>
    <property type="project" value="TreeGrafter"/>
</dbReference>
<evidence type="ECO:0000256" key="4">
    <source>
        <dbReference type="ARBA" id="ARBA00022679"/>
    </source>
</evidence>
<dbReference type="GO" id="GO:0016020">
    <property type="term" value="C:membrane"/>
    <property type="evidence" value="ECO:0007669"/>
    <property type="project" value="UniProtKB-SubCell"/>
</dbReference>
<dbReference type="SUPFAM" id="SSF53448">
    <property type="entry name" value="Nucleotide-diphospho-sugar transferases"/>
    <property type="match status" value="1"/>
</dbReference>
<dbReference type="InterPro" id="IPR022751">
    <property type="entry name" value="Alpha_mannosyltransferase"/>
</dbReference>
<evidence type="ECO:0000256" key="1">
    <source>
        <dbReference type="ARBA" id="ARBA00004606"/>
    </source>
</evidence>
<feature type="transmembrane region" description="Helical" evidence="10">
    <location>
        <begin position="7"/>
        <end position="29"/>
    </location>
</feature>
<evidence type="ECO:0000313" key="13">
    <source>
        <dbReference type="Proteomes" id="UP000663829"/>
    </source>
</evidence>
<protein>
    <recommendedName>
        <fullName evidence="14">Glycosyltransferase</fullName>
    </recommendedName>
</protein>
<proteinExistence type="inferred from homology"/>
<evidence type="ECO:0000256" key="10">
    <source>
        <dbReference type="SAM" id="Phobius"/>
    </source>
</evidence>
<evidence type="ECO:0000256" key="5">
    <source>
        <dbReference type="ARBA" id="ARBA00022692"/>
    </source>
</evidence>
<dbReference type="PANTHER" id="PTHR31392">
    <property type="entry name" value="ALPHA-1,3-MANNOSYLTRANSFERASE MNN1-RELATED"/>
    <property type="match status" value="1"/>
</dbReference>
<dbReference type="GO" id="GO:0006493">
    <property type="term" value="P:protein O-linked glycosylation"/>
    <property type="evidence" value="ECO:0007669"/>
    <property type="project" value="TreeGrafter"/>
</dbReference>
<comment type="caution">
    <text evidence="11">The sequence shown here is derived from an EMBL/GenBank/DDBJ whole genome shotgun (WGS) entry which is preliminary data.</text>
</comment>
<evidence type="ECO:0000256" key="6">
    <source>
        <dbReference type="ARBA" id="ARBA00022968"/>
    </source>
</evidence>
<dbReference type="Proteomes" id="UP000681722">
    <property type="component" value="Unassembled WGS sequence"/>
</dbReference>
<dbReference type="Proteomes" id="UP000663829">
    <property type="component" value="Unassembled WGS sequence"/>
</dbReference>
<keyword evidence="7 10" id="KW-1133">Transmembrane helix</keyword>
<dbReference type="EMBL" id="CAJOBC010007271">
    <property type="protein sequence ID" value="CAF3926550.1"/>
    <property type="molecule type" value="Genomic_DNA"/>
</dbReference>
<evidence type="ECO:0000313" key="12">
    <source>
        <dbReference type="EMBL" id="CAF3926550.1"/>
    </source>
</evidence>